<dbReference type="GO" id="GO:0042302">
    <property type="term" value="F:structural constituent of cuticle"/>
    <property type="evidence" value="ECO:0007669"/>
    <property type="project" value="UniProtKB-UniRule"/>
</dbReference>
<evidence type="ECO:0000256" key="1">
    <source>
        <dbReference type="PROSITE-ProRule" id="PRU00497"/>
    </source>
</evidence>
<sequence length="120" mass="13934">MDLNTDTNMEMVMGMFREAMVSLITGEFTEVHYVADHHGFRAQVKTNEPGTANQDPAHVHLHSNAHHALHHDGHHGHHHHDHHHGHHGHHHQDHHHGHQHHGHAHMYHHQDHHHHGHHHG</sequence>
<accession>A0AAV4SQ64</accession>
<dbReference type="InterPro" id="IPR000618">
    <property type="entry name" value="Insect_cuticle"/>
</dbReference>
<dbReference type="AlphaFoldDB" id="A0AAV4SQ64"/>
<dbReference type="EMBL" id="BPLR01009798">
    <property type="protein sequence ID" value="GIY34707.1"/>
    <property type="molecule type" value="Genomic_DNA"/>
</dbReference>
<reference evidence="3 4" key="1">
    <citation type="submission" date="2021-06" db="EMBL/GenBank/DDBJ databases">
        <title>Caerostris extrusa draft genome.</title>
        <authorList>
            <person name="Kono N."/>
            <person name="Arakawa K."/>
        </authorList>
    </citation>
    <scope>NUCLEOTIDE SEQUENCE [LARGE SCALE GENOMIC DNA]</scope>
</reference>
<dbReference type="Proteomes" id="UP001054945">
    <property type="component" value="Unassembled WGS sequence"/>
</dbReference>
<organism evidence="3 4">
    <name type="scientific">Caerostris extrusa</name>
    <name type="common">Bark spider</name>
    <name type="synonym">Caerostris bankana</name>
    <dbReference type="NCBI Taxonomy" id="172846"/>
    <lineage>
        <taxon>Eukaryota</taxon>
        <taxon>Metazoa</taxon>
        <taxon>Ecdysozoa</taxon>
        <taxon>Arthropoda</taxon>
        <taxon>Chelicerata</taxon>
        <taxon>Arachnida</taxon>
        <taxon>Araneae</taxon>
        <taxon>Araneomorphae</taxon>
        <taxon>Entelegynae</taxon>
        <taxon>Araneoidea</taxon>
        <taxon>Araneidae</taxon>
        <taxon>Caerostris</taxon>
    </lineage>
</organism>
<protein>
    <recommendedName>
        <fullName evidence="5">Glassin</fullName>
    </recommendedName>
</protein>
<keyword evidence="4" id="KW-1185">Reference proteome</keyword>
<evidence type="ECO:0000256" key="2">
    <source>
        <dbReference type="SAM" id="MobiDB-lite"/>
    </source>
</evidence>
<evidence type="ECO:0000313" key="3">
    <source>
        <dbReference type="EMBL" id="GIY34707.1"/>
    </source>
</evidence>
<proteinExistence type="predicted"/>
<keyword evidence="1" id="KW-0193">Cuticle</keyword>
<evidence type="ECO:0008006" key="5">
    <source>
        <dbReference type="Google" id="ProtNLM"/>
    </source>
</evidence>
<evidence type="ECO:0000313" key="4">
    <source>
        <dbReference type="Proteomes" id="UP001054945"/>
    </source>
</evidence>
<comment type="caution">
    <text evidence="3">The sequence shown here is derived from an EMBL/GenBank/DDBJ whole genome shotgun (WGS) entry which is preliminary data.</text>
</comment>
<name>A0AAV4SQ64_CAEEX</name>
<gene>
    <name evidence="3" type="ORF">CEXT_327511</name>
</gene>
<dbReference type="PROSITE" id="PS51155">
    <property type="entry name" value="CHIT_BIND_RR_2"/>
    <property type="match status" value="1"/>
</dbReference>
<feature type="region of interest" description="Disordered" evidence="2">
    <location>
        <begin position="68"/>
        <end position="120"/>
    </location>
</feature>